<dbReference type="InterPro" id="IPR000529">
    <property type="entry name" value="Ribosomal_bS6"/>
</dbReference>
<comment type="similarity">
    <text evidence="1">Belongs to the bacterial ribosomal protein bS6 family.</text>
</comment>
<keyword evidence="2" id="KW-0689">Ribosomal protein</keyword>
<evidence type="ECO:0000256" key="1">
    <source>
        <dbReference type="ARBA" id="ARBA00009512"/>
    </source>
</evidence>
<sequence>MSQTATTKRYRATFILDTRNYTEAVETLVDSIKENLTSVGVNVTKVDNLGNQDFIRVTDRRMPSGLYVEYEMDAAPESPAQINERFRLDKTVNRVLIQEIK</sequence>
<dbReference type="EMBL" id="BMXG01000007">
    <property type="protein sequence ID" value="GHB99138.1"/>
    <property type="molecule type" value="Genomic_DNA"/>
</dbReference>
<dbReference type="GO" id="GO:0006412">
    <property type="term" value="P:translation"/>
    <property type="evidence" value="ECO:0007669"/>
    <property type="project" value="InterPro"/>
</dbReference>
<dbReference type="SUPFAM" id="SSF54995">
    <property type="entry name" value="Ribosomal protein S6"/>
    <property type="match status" value="1"/>
</dbReference>
<organism evidence="7 8">
    <name type="scientific">Cerasicoccus arenae</name>
    <dbReference type="NCBI Taxonomy" id="424488"/>
    <lineage>
        <taxon>Bacteria</taxon>
        <taxon>Pseudomonadati</taxon>
        <taxon>Verrucomicrobiota</taxon>
        <taxon>Opitutia</taxon>
        <taxon>Puniceicoccales</taxon>
        <taxon>Cerasicoccaceae</taxon>
        <taxon>Cerasicoccus</taxon>
    </lineage>
</organism>
<proteinExistence type="inferred from homology"/>
<comment type="caution">
    <text evidence="7">The sequence shown here is derived from an EMBL/GenBank/DDBJ whole genome shotgun (WGS) entry which is preliminary data.</text>
</comment>
<dbReference type="GO" id="GO:0019843">
    <property type="term" value="F:rRNA binding"/>
    <property type="evidence" value="ECO:0007669"/>
    <property type="project" value="InterPro"/>
</dbReference>
<evidence type="ECO:0000256" key="3">
    <source>
        <dbReference type="ARBA" id="ARBA00023274"/>
    </source>
</evidence>
<dbReference type="GO" id="GO:1990904">
    <property type="term" value="C:ribonucleoprotein complex"/>
    <property type="evidence" value="ECO:0007669"/>
    <property type="project" value="UniProtKB-KW"/>
</dbReference>
<evidence type="ECO:0000313" key="8">
    <source>
        <dbReference type="Proteomes" id="UP000642829"/>
    </source>
</evidence>
<protein>
    <recommendedName>
        <fullName evidence="5">Small ribosomal subunit protein bS6</fullName>
    </recommendedName>
    <alternativeName>
        <fullName evidence="6">30S ribosomal protein S6</fullName>
    </alternativeName>
</protein>
<dbReference type="InterPro" id="IPR014717">
    <property type="entry name" value="Transl_elong_EF1B/ribsomal_bS6"/>
</dbReference>
<dbReference type="CDD" id="cd00473">
    <property type="entry name" value="bS6"/>
    <property type="match status" value="1"/>
</dbReference>
<accession>A0A8J3DH15</accession>
<reference evidence="7" key="1">
    <citation type="journal article" date="2014" name="Int. J. Syst. Evol. Microbiol.">
        <title>Complete genome sequence of Corynebacterium casei LMG S-19264T (=DSM 44701T), isolated from a smear-ripened cheese.</title>
        <authorList>
            <consortium name="US DOE Joint Genome Institute (JGI-PGF)"/>
            <person name="Walter F."/>
            <person name="Albersmeier A."/>
            <person name="Kalinowski J."/>
            <person name="Ruckert C."/>
        </authorList>
    </citation>
    <scope>NUCLEOTIDE SEQUENCE</scope>
    <source>
        <strain evidence="7">KCTC 12870</strain>
    </source>
</reference>
<evidence type="ECO:0000256" key="2">
    <source>
        <dbReference type="ARBA" id="ARBA00022980"/>
    </source>
</evidence>
<dbReference type="InterPro" id="IPR035980">
    <property type="entry name" value="Ribosomal_bS6_sf"/>
</dbReference>
<dbReference type="AlphaFoldDB" id="A0A8J3DH15"/>
<evidence type="ECO:0000256" key="6">
    <source>
        <dbReference type="ARBA" id="ARBA00035520"/>
    </source>
</evidence>
<evidence type="ECO:0000256" key="5">
    <source>
        <dbReference type="ARBA" id="ARBA00035294"/>
    </source>
</evidence>
<dbReference type="InterPro" id="IPR020814">
    <property type="entry name" value="Ribosomal_S6_plastid/chlpt"/>
</dbReference>
<gene>
    <name evidence="7" type="ORF">GCM10007047_14050</name>
</gene>
<dbReference type="Gene3D" id="3.30.70.60">
    <property type="match status" value="1"/>
</dbReference>
<reference evidence="7" key="2">
    <citation type="submission" date="2020-09" db="EMBL/GenBank/DDBJ databases">
        <authorList>
            <person name="Sun Q."/>
            <person name="Kim S."/>
        </authorList>
    </citation>
    <scope>NUCLEOTIDE SEQUENCE</scope>
    <source>
        <strain evidence="7">KCTC 12870</strain>
    </source>
</reference>
<dbReference type="GO" id="GO:0005840">
    <property type="term" value="C:ribosome"/>
    <property type="evidence" value="ECO:0007669"/>
    <property type="project" value="UniProtKB-KW"/>
</dbReference>
<dbReference type="Pfam" id="PF01250">
    <property type="entry name" value="Ribosomal_S6"/>
    <property type="match status" value="1"/>
</dbReference>
<dbReference type="GO" id="GO:0003735">
    <property type="term" value="F:structural constituent of ribosome"/>
    <property type="evidence" value="ECO:0007669"/>
    <property type="project" value="InterPro"/>
</dbReference>
<keyword evidence="3" id="KW-0687">Ribonucleoprotein</keyword>
<keyword evidence="8" id="KW-1185">Reference proteome</keyword>
<evidence type="ECO:0000313" key="7">
    <source>
        <dbReference type="EMBL" id="GHB99138.1"/>
    </source>
</evidence>
<evidence type="ECO:0000256" key="4">
    <source>
        <dbReference type="ARBA" id="ARBA00035104"/>
    </source>
</evidence>
<comment type="function">
    <text evidence="4">Binds together with bS18 to 16S ribosomal RNA.</text>
</comment>
<dbReference type="Proteomes" id="UP000642829">
    <property type="component" value="Unassembled WGS sequence"/>
</dbReference>
<dbReference type="RefSeq" id="WP_189513372.1">
    <property type="nucleotide sequence ID" value="NZ_BMXG01000007.1"/>
</dbReference>
<name>A0A8J3DH15_9BACT</name>